<protein>
    <submittedName>
        <fullName evidence="1">15520_t:CDS:1</fullName>
    </submittedName>
</protein>
<accession>A0A9N9K9J0</accession>
<dbReference type="OrthoDB" id="2448326at2759"/>
<sequence length="121" mass="14244">EELPCAIAPLVKLYEGTGLIEYETKESQTIRHADNKKPKSHLPLYNEFFPELVQIETHLEDFFLYSSLSKSKQNKQKKWQLSHEPETENELVKKQARLRHVYEIEVETCEIGVQVSKETRE</sequence>
<keyword evidence="2" id="KW-1185">Reference proteome</keyword>
<name>A0A9N9K9J0_9GLOM</name>
<evidence type="ECO:0000313" key="2">
    <source>
        <dbReference type="Proteomes" id="UP000789396"/>
    </source>
</evidence>
<gene>
    <name evidence="1" type="ORF">RFULGI_LOCUS19292</name>
</gene>
<dbReference type="AlphaFoldDB" id="A0A9N9K9J0"/>
<feature type="non-terminal residue" evidence="1">
    <location>
        <position position="121"/>
    </location>
</feature>
<feature type="non-terminal residue" evidence="1">
    <location>
        <position position="1"/>
    </location>
</feature>
<dbReference type="EMBL" id="CAJVPZ010093290">
    <property type="protein sequence ID" value="CAG8816756.1"/>
    <property type="molecule type" value="Genomic_DNA"/>
</dbReference>
<reference evidence="1" key="1">
    <citation type="submission" date="2021-06" db="EMBL/GenBank/DDBJ databases">
        <authorList>
            <person name="Kallberg Y."/>
            <person name="Tangrot J."/>
            <person name="Rosling A."/>
        </authorList>
    </citation>
    <scope>NUCLEOTIDE SEQUENCE</scope>
    <source>
        <strain evidence="1">IN212</strain>
    </source>
</reference>
<comment type="caution">
    <text evidence="1">The sequence shown here is derived from an EMBL/GenBank/DDBJ whole genome shotgun (WGS) entry which is preliminary data.</text>
</comment>
<evidence type="ECO:0000313" key="1">
    <source>
        <dbReference type="EMBL" id="CAG8816756.1"/>
    </source>
</evidence>
<proteinExistence type="predicted"/>
<organism evidence="1 2">
    <name type="scientific">Racocetra fulgida</name>
    <dbReference type="NCBI Taxonomy" id="60492"/>
    <lineage>
        <taxon>Eukaryota</taxon>
        <taxon>Fungi</taxon>
        <taxon>Fungi incertae sedis</taxon>
        <taxon>Mucoromycota</taxon>
        <taxon>Glomeromycotina</taxon>
        <taxon>Glomeromycetes</taxon>
        <taxon>Diversisporales</taxon>
        <taxon>Gigasporaceae</taxon>
        <taxon>Racocetra</taxon>
    </lineage>
</organism>
<dbReference type="Proteomes" id="UP000789396">
    <property type="component" value="Unassembled WGS sequence"/>
</dbReference>